<accession>A7MV61</accession>
<protein>
    <submittedName>
        <fullName evidence="1">Uncharacterized protein</fullName>
    </submittedName>
</protein>
<evidence type="ECO:0000313" key="1">
    <source>
        <dbReference type="EMBL" id="ABU70427.1"/>
    </source>
</evidence>
<sequence length="242" mass="28427">MVGRFHDEFEPEYDEDSDLKHEFLSAAQTERLKYSRLQSTQIIERDLSSYPEEQKNKALERYKLLCLVANELNGGWTSKNLTPLIEKHFDKTRLTKKPSYKSLQRWHNSFVDSDGSFTSLVDKNHLKGNRDARVVGDEKYYDEALKMCLDARRQSIRAAHAFYCDRITVANEAIVAGRIPKVSYEAFKKRIRKEEPYSVALARHGKYYADKLFNYYQSVEMPTRILERVEMDHRSGPQWLDT</sequence>
<gene>
    <name evidence="1" type="ordered locus">VIBHAR_01457</name>
</gene>
<dbReference type="AlphaFoldDB" id="A7MV61"/>
<organism evidence="1 2">
    <name type="scientific">Vibrio campbellii (strain ATCC BAA-1116)</name>
    <dbReference type="NCBI Taxonomy" id="2902295"/>
    <lineage>
        <taxon>Bacteria</taxon>
        <taxon>Pseudomonadati</taxon>
        <taxon>Pseudomonadota</taxon>
        <taxon>Gammaproteobacteria</taxon>
        <taxon>Vibrionales</taxon>
        <taxon>Vibrionaceae</taxon>
        <taxon>Vibrio</taxon>
    </lineage>
</organism>
<dbReference type="KEGG" id="vha:VIBHAR_01457"/>
<reference evidence="1 2" key="1">
    <citation type="submission" date="2007-08" db="EMBL/GenBank/DDBJ databases">
        <authorList>
            <consortium name="The Vibrio harveyi Genome Sequencing Project"/>
            <person name="Bassler B."/>
            <person name="Clifton S.W."/>
            <person name="Fulton L."/>
            <person name="Delehaunty K."/>
            <person name="Fronick C."/>
            <person name="Harrison M."/>
            <person name="Markivic C."/>
            <person name="Fulton R."/>
            <person name="Tin-Wollam A.-M."/>
            <person name="Shah N."/>
            <person name="Pepin K."/>
            <person name="Nash W."/>
            <person name="Thiruvilangam P."/>
            <person name="Bhonagiri V."/>
            <person name="Waters C."/>
            <person name="Tu K.C."/>
            <person name="Irgon J."/>
            <person name="Wilson R.K."/>
        </authorList>
    </citation>
    <scope>NUCLEOTIDE SEQUENCE [LARGE SCALE GENOMIC DNA]</scope>
    <source>
        <strain evidence="2">ATCC BAA-1116 / BB120</strain>
    </source>
</reference>
<evidence type="ECO:0000313" key="2">
    <source>
        <dbReference type="Proteomes" id="UP000008152"/>
    </source>
</evidence>
<dbReference type="Proteomes" id="UP000008152">
    <property type="component" value="Chromosome I"/>
</dbReference>
<dbReference type="EMBL" id="CP000789">
    <property type="protein sequence ID" value="ABU70427.1"/>
    <property type="molecule type" value="Genomic_DNA"/>
</dbReference>
<dbReference type="PATRIC" id="fig|338187.25.peg.1201"/>
<dbReference type="RefSeq" id="WP_012127340.1">
    <property type="nucleotide sequence ID" value="NC_009783.1"/>
</dbReference>
<proteinExistence type="predicted"/>
<name>A7MV61_VIBC1</name>